<evidence type="ECO:0000313" key="1">
    <source>
        <dbReference type="EMBL" id="OAD71610.1"/>
    </source>
</evidence>
<accession>A0A163DJ74</accession>
<evidence type="ECO:0000313" key="2">
    <source>
        <dbReference type="Proteomes" id="UP000077315"/>
    </source>
</evidence>
<proteinExistence type="predicted"/>
<dbReference type="InParanoid" id="A0A163DJ74"/>
<reference evidence="2" key="1">
    <citation type="submission" date="2015-06" db="EMBL/GenBank/DDBJ databases">
        <title>Expansion of signal transduction pathways in fungi by whole-genome duplication.</title>
        <authorList>
            <consortium name="DOE Joint Genome Institute"/>
            <person name="Corrochano L.M."/>
            <person name="Kuo A."/>
            <person name="Marcet-Houben M."/>
            <person name="Polaino S."/>
            <person name="Salamov A."/>
            <person name="Villalobos J.M."/>
            <person name="Alvarez M.I."/>
            <person name="Avalos J."/>
            <person name="Benito E.P."/>
            <person name="Benoit I."/>
            <person name="Burger G."/>
            <person name="Camino L.P."/>
            <person name="Canovas D."/>
            <person name="Cerda-Olmedo E."/>
            <person name="Cheng J.-F."/>
            <person name="Dominguez A."/>
            <person name="Elias M."/>
            <person name="Eslava A.P."/>
            <person name="Glaser F."/>
            <person name="Grimwood J."/>
            <person name="Gutierrez G."/>
            <person name="Heitman J."/>
            <person name="Henrissat B."/>
            <person name="Iturriaga E.A."/>
            <person name="Lang B.F."/>
            <person name="Lavin J.L."/>
            <person name="Lee S."/>
            <person name="Li W."/>
            <person name="Lindquist E."/>
            <person name="Lopez-Garcia S."/>
            <person name="Luque E.M."/>
            <person name="Marcos A.T."/>
            <person name="Martin J."/>
            <person name="McCluskey K."/>
            <person name="Medina H.R."/>
            <person name="Miralles-Duran A."/>
            <person name="Miyazaki A."/>
            <person name="Munoz-Torres E."/>
            <person name="Oguiza J.A."/>
            <person name="Ohm R."/>
            <person name="Olmedo M."/>
            <person name="Orejas M."/>
            <person name="Ortiz-Castellanos L."/>
            <person name="Pisabarro A.G."/>
            <person name="Rodriguez-Romero J."/>
            <person name="Ruiz-Herrera J."/>
            <person name="Ruiz-Vazquez R."/>
            <person name="Sanz C."/>
            <person name="Schackwitz W."/>
            <person name="Schmutz J."/>
            <person name="Shahriari M."/>
            <person name="Shelest E."/>
            <person name="Silva-Franco F."/>
            <person name="Soanes D."/>
            <person name="Syed K."/>
            <person name="Tagua V.G."/>
            <person name="Talbot N.J."/>
            <person name="Thon M."/>
            <person name="De vries R.P."/>
            <person name="Wiebenga A."/>
            <person name="Yadav J.S."/>
            <person name="Braun E.L."/>
            <person name="Baker S."/>
            <person name="Garre V."/>
            <person name="Horwitz B."/>
            <person name="Torres-Martinez S."/>
            <person name="Idnurm A."/>
            <person name="Herrera-Estrella A."/>
            <person name="Gabaldon T."/>
            <person name="Grigoriev I.V."/>
        </authorList>
    </citation>
    <scope>NUCLEOTIDE SEQUENCE [LARGE SCALE GENOMIC DNA]</scope>
    <source>
        <strain evidence="2">NRRL 1555(-)</strain>
    </source>
</reference>
<sequence>MILVINTCYALYNLCIDNSASIAMNAEEEAEICVYLESDTNGRAELSVHSLSVDQFSTARSFNARLRHFKEQRIIKRNEVMNSFVCLSNLYPDESSSRSIVLQERFGKTN</sequence>
<dbReference type="RefSeq" id="XP_018289650.1">
    <property type="nucleotide sequence ID" value="XM_018436302.1"/>
</dbReference>
<dbReference type="AlphaFoldDB" id="A0A163DJ74"/>
<gene>
    <name evidence="1" type="ORF">PHYBLDRAFT_170270</name>
</gene>
<dbReference type="EMBL" id="KV440985">
    <property type="protein sequence ID" value="OAD71610.1"/>
    <property type="molecule type" value="Genomic_DNA"/>
</dbReference>
<organism evidence="1 2">
    <name type="scientific">Phycomyces blakesleeanus (strain ATCC 8743b / DSM 1359 / FGSC 10004 / NBRC 33097 / NRRL 1555)</name>
    <dbReference type="NCBI Taxonomy" id="763407"/>
    <lineage>
        <taxon>Eukaryota</taxon>
        <taxon>Fungi</taxon>
        <taxon>Fungi incertae sedis</taxon>
        <taxon>Mucoromycota</taxon>
        <taxon>Mucoromycotina</taxon>
        <taxon>Mucoromycetes</taxon>
        <taxon>Mucorales</taxon>
        <taxon>Phycomycetaceae</taxon>
        <taxon>Phycomyces</taxon>
    </lineage>
</organism>
<name>A0A163DJ74_PHYB8</name>
<dbReference type="Proteomes" id="UP000077315">
    <property type="component" value="Unassembled WGS sequence"/>
</dbReference>
<dbReference type="VEuPathDB" id="FungiDB:PHYBLDRAFT_170270"/>
<dbReference type="GeneID" id="28997208"/>
<keyword evidence="2" id="KW-1185">Reference proteome</keyword>
<protein>
    <submittedName>
        <fullName evidence="1">Uncharacterized protein</fullName>
    </submittedName>
</protein>